<evidence type="ECO:0000256" key="9">
    <source>
        <dbReference type="SAM" id="Phobius"/>
    </source>
</evidence>
<keyword evidence="7 9" id="KW-1133">Transmembrane helix</keyword>
<protein>
    <recommendedName>
        <fullName evidence="12">OPT superfamily oligopeptide transporter</fullName>
    </recommendedName>
</protein>
<evidence type="ECO:0000256" key="7">
    <source>
        <dbReference type="ARBA" id="ARBA00022989"/>
    </source>
</evidence>
<comment type="subcellular location">
    <subcellularLocation>
        <location evidence="1">Membrane</location>
        <topology evidence="1">Multi-pass membrane protein</topology>
    </subcellularLocation>
</comment>
<dbReference type="GO" id="GO:0016020">
    <property type="term" value="C:membrane"/>
    <property type="evidence" value="ECO:0007669"/>
    <property type="project" value="UniProtKB-SubCell"/>
</dbReference>
<evidence type="ECO:0000256" key="3">
    <source>
        <dbReference type="ARBA" id="ARBA00022448"/>
    </source>
</evidence>
<comment type="similarity">
    <text evidence="2">Belongs to the oligopeptide OPT transporter family.</text>
</comment>
<feature type="transmembrane region" description="Helical" evidence="9">
    <location>
        <begin position="125"/>
        <end position="150"/>
    </location>
</feature>
<evidence type="ECO:0000256" key="5">
    <source>
        <dbReference type="ARBA" id="ARBA00022856"/>
    </source>
</evidence>
<organism evidence="10 11">
    <name type="scientific">Phanerochaete carnosa (strain HHB-10118-sp)</name>
    <name type="common">White-rot fungus</name>
    <name type="synonym">Peniophora carnosa</name>
    <dbReference type="NCBI Taxonomy" id="650164"/>
    <lineage>
        <taxon>Eukaryota</taxon>
        <taxon>Fungi</taxon>
        <taxon>Dikarya</taxon>
        <taxon>Basidiomycota</taxon>
        <taxon>Agaricomycotina</taxon>
        <taxon>Agaricomycetes</taxon>
        <taxon>Polyporales</taxon>
        <taxon>Phanerochaetaceae</taxon>
        <taxon>Phanerochaete</taxon>
    </lineage>
</organism>
<dbReference type="InterPro" id="IPR004648">
    <property type="entry name" value="Oligpept_transpt"/>
</dbReference>
<dbReference type="PANTHER" id="PTHR22601">
    <property type="entry name" value="ISP4 LIKE PROTEIN"/>
    <property type="match status" value="1"/>
</dbReference>
<keyword evidence="8 9" id="KW-0472">Membrane</keyword>
<evidence type="ECO:0000256" key="6">
    <source>
        <dbReference type="ARBA" id="ARBA00022927"/>
    </source>
</evidence>
<dbReference type="AlphaFoldDB" id="K5WNN6"/>
<evidence type="ECO:0000256" key="8">
    <source>
        <dbReference type="ARBA" id="ARBA00023136"/>
    </source>
</evidence>
<evidence type="ECO:0000256" key="2">
    <source>
        <dbReference type="ARBA" id="ARBA00008807"/>
    </source>
</evidence>
<dbReference type="Proteomes" id="UP000008370">
    <property type="component" value="Unassembled WGS sequence"/>
</dbReference>
<dbReference type="RefSeq" id="XP_007390235.1">
    <property type="nucleotide sequence ID" value="XM_007390173.1"/>
</dbReference>
<reference evidence="10 11" key="1">
    <citation type="journal article" date="2012" name="BMC Genomics">
        <title>Comparative genomics of the white-rot fungi, Phanerochaete carnosa and P. chrysosporium, to elucidate the genetic basis of the distinct wood types they colonize.</title>
        <authorList>
            <person name="Suzuki H."/>
            <person name="MacDonald J."/>
            <person name="Syed K."/>
            <person name="Salamov A."/>
            <person name="Hori C."/>
            <person name="Aerts A."/>
            <person name="Henrissat B."/>
            <person name="Wiebenga A."/>
            <person name="vanKuyk P.A."/>
            <person name="Barry K."/>
            <person name="Lindquist E."/>
            <person name="LaButti K."/>
            <person name="Lapidus A."/>
            <person name="Lucas S."/>
            <person name="Coutinho P."/>
            <person name="Gong Y."/>
            <person name="Samejima M."/>
            <person name="Mahadevan R."/>
            <person name="Abou-Zaid M."/>
            <person name="de Vries R.P."/>
            <person name="Igarashi K."/>
            <person name="Yadav J.S."/>
            <person name="Grigoriev I.V."/>
            <person name="Master E.R."/>
        </authorList>
    </citation>
    <scope>NUCLEOTIDE SEQUENCE [LARGE SCALE GENOMIC DNA]</scope>
    <source>
        <strain evidence="10 11">HHB-10118-sp</strain>
    </source>
</reference>
<dbReference type="HOGENOM" id="CLU_1421869_0_0_1"/>
<evidence type="ECO:0000313" key="10">
    <source>
        <dbReference type="EMBL" id="EKM60789.1"/>
    </source>
</evidence>
<evidence type="ECO:0000256" key="4">
    <source>
        <dbReference type="ARBA" id="ARBA00022692"/>
    </source>
</evidence>
<dbReference type="Pfam" id="PF03169">
    <property type="entry name" value="OPT"/>
    <property type="match status" value="1"/>
</dbReference>
<keyword evidence="6" id="KW-0653">Protein transport</keyword>
<dbReference type="OrthoDB" id="2988240at2759"/>
<sequence length="191" mass="21242">MAGCIDIEIFPTEFPIWALVDVPHGPQARALHEGLTAHDGATGSKHIFGPGGLYCSFLWIILVCALLPMPFYPLARRYVNIPAALSAATSFPPCTGMQFTSWFVIGGVFQGFLRRRHFRWWMRYNYVLAAALDAGLAFGSLLVFVCFFVPKGGNLTFDWWGNTVWQNTNDAMGAPFKMPPVNQTFGLTTWA</sequence>
<accession>K5WNN6</accession>
<evidence type="ECO:0000256" key="1">
    <source>
        <dbReference type="ARBA" id="ARBA00004141"/>
    </source>
</evidence>
<dbReference type="EMBL" id="JH930468">
    <property type="protein sequence ID" value="EKM60789.1"/>
    <property type="molecule type" value="Genomic_DNA"/>
</dbReference>
<dbReference type="GO" id="GO:0015031">
    <property type="term" value="P:protein transport"/>
    <property type="evidence" value="ECO:0007669"/>
    <property type="project" value="UniProtKB-KW"/>
</dbReference>
<keyword evidence="4 9" id="KW-0812">Transmembrane</keyword>
<dbReference type="KEGG" id="pco:PHACADRAFT_203940"/>
<dbReference type="InterPro" id="IPR004813">
    <property type="entry name" value="OPT"/>
</dbReference>
<feature type="transmembrane region" description="Helical" evidence="9">
    <location>
        <begin position="95"/>
        <end position="113"/>
    </location>
</feature>
<feature type="transmembrane region" description="Helical" evidence="9">
    <location>
        <begin position="53"/>
        <end position="75"/>
    </location>
</feature>
<dbReference type="InParanoid" id="K5WNN6"/>
<proteinExistence type="inferred from homology"/>
<gene>
    <name evidence="10" type="ORF">PHACADRAFT_203940</name>
</gene>
<dbReference type="GeneID" id="18912242"/>
<keyword evidence="11" id="KW-1185">Reference proteome</keyword>
<evidence type="ECO:0000313" key="11">
    <source>
        <dbReference type="Proteomes" id="UP000008370"/>
    </source>
</evidence>
<evidence type="ECO:0008006" key="12">
    <source>
        <dbReference type="Google" id="ProtNLM"/>
    </source>
</evidence>
<keyword evidence="5" id="KW-0571">Peptide transport</keyword>
<keyword evidence="3" id="KW-0813">Transport</keyword>
<name>K5WNN6_PHACS</name>
<dbReference type="GO" id="GO:0035673">
    <property type="term" value="F:oligopeptide transmembrane transporter activity"/>
    <property type="evidence" value="ECO:0007669"/>
    <property type="project" value="InterPro"/>
</dbReference>